<dbReference type="InterPro" id="IPR050313">
    <property type="entry name" value="Carb_Metab_HTH_regulators"/>
</dbReference>
<accession>A0A023DDI9</accession>
<dbReference type="SMART" id="SM00420">
    <property type="entry name" value="HTH_DEOR"/>
    <property type="match status" value="1"/>
</dbReference>
<dbReference type="AlphaFoldDB" id="A0A023DDI9"/>
<dbReference type="InterPro" id="IPR036388">
    <property type="entry name" value="WH-like_DNA-bd_sf"/>
</dbReference>
<dbReference type="Gene3D" id="3.40.50.1360">
    <property type="match status" value="1"/>
</dbReference>
<dbReference type="InterPro" id="IPR037171">
    <property type="entry name" value="NagB/RpiA_transferase-like"/>
</dbReference>
<dbReference type="PANTHER" id="PTHR30363">
    <property type="entry name" value="HTH-TYPE TRANSCRIPTIONAL REGULATOR SRLR-RELATED"/>
    <property type="match status" value="1"/>
</dbReference>
<dbReference type="InterPro" id="IPR018356">
    <property type="entry name" value="Tscrpt_reg_HTH_DeoR_CS"/>
</dbReference>
<dbReference type="GeneID" id="301194798"/>
<dbReference type="PROSITE" id="PS51000">
    <property type="entry name" value="HTH_DEOR_2"/>
    <property type="match status" value="1"/>
</dbReference>
<evidence type="ECO:0000259" key="4">
    <source>
        <dbReference type="PROSITE" id="PS51000"/>
    </source>
</evidence>
<dbReference type="Gene3D" id="1.10.10.10">
    <property type="entry name" value="Winged helix-like DNA-binding domain superfamily/Winged helix DNA-binding domain"/>
    <property type="match status" value="1"/>
</dbReference>
<dbReference type="EMBL" id="BAWO01000013">
    <property type="protein sequence ID" value="GAJ39222.1"/>
    <property type="molecule type" value="Genomic_DNA"/>
</dbReference>
<dbReference type="PRINTS" id="PR00037">
    <property type="entry name" value="HTHLACR"/>
</dbReference>
<evidence type="ECO:0000256" key="3">
    <source>
        <dbReference type="ARBA" id="ARBA00023163"/>
    </source>
</evidence>
<dbReference type="GO" id="GO:0003700">
    <property type="term" value="F:DNA-binding transcription factor activity"/>
    <property type="evidence" value="ECO:0007669"/>
    <property type="project" value="InterPro"/>
</dbReference>
<name>A0A023DDI9_9BACL</name>
<dbReference type="SMART" id="SM01134">
    <property type="entry name" value="DeoRC"/>
    <property type="match status" value="1"/>
</dbReference>
<proteinExistence type="predicted"/>
<dbReference type="RefSeq" id="WP_017434119.1">
    <property type="nucleotide sequence ID" value="NZ_BAWO01000013.1"/>
</dbReference>
<reference evidence="5 6" key="1">
    <citation type="submission" date="2014-04" db="EMBL/GenBank/DDBJ databases">
        <title>Whole genome shotgun sequence of Geobacillus caldoxylosilyticus NBRC 107762.</title>
        <authorList>
            <person name="Hosoyama A."/>
            <person name="Hosoyama Y."/>
            <person name="Katano-Makiyama Y."/>
            <person name="Tsuchikane K."/>
            <person name="Ohji S."/>
            <person name="Ichikawa N."/>
            <person name="Yamazoe A."/>
            <person name="Fujita N."/>
        </authorList>
    </citation>
    <scope>NUCLEOTIDE SEQUENCE [LARGE SCALE GENOMIC DNA]</scope>
    <source>
        <strain evidence="5 6">NBRC 107762</strain>
    </source>
</reference>
<evidence type="ECO:0000313" key="6">
    <source>
        <dbReference type="Proteomes" id="UP000023561"/>
    </source>
</evidence>
<dbReference type="Proteomes" id="UP000023561">
    <property type="component" value="Unassembled WGS sequence"/>
</dbReference>
<evidence type="ECO:0000313" key="5">
    <source>
        <dbReference type="EMBL" id="GAJ39222.1"/>
    </source>
</evidence>
<keyword evidence="3" id="KW-0804">Transcription</keyword>
<evidence type="ECO:0000256" key="2">
    <source>
        <dbReference type="ARBA" id="ARBA00023125"/>
    </source>
</evidence>
<keyword evidence="1" id="KW-0805">Transcription regulation</keyword>
<dbReference type="SUPFAM" id="SSF46785">
    <property type="entry name" value="Winged helix' DNA-binding domain"/>
    <property type="match status" value="1"/>
</dbReference>
<evidence type="ECO:0000256" key="1">
    <source>
        <dbReference type="ARBA" id="ARBA00023015"/>
    </source>
</evidence>
<dbReference type="Pfam" id="PF00455">
    <property type="entry name" value="DeoRC"/>
    <property type="match status" value="1"/>
</dbReference>
<feature type="domain" description="HTH deoR-type" evidence="4">
    <location>
        <begin position="3"/>
        <end position="58"/>
    </location>
</feature>
<keyword evidence="2" id="KW-0238">DNA-binding</keyword>
<dbReference type="PANTHER" id="PTHR30363:SF44">
    <property type="entry name" value="AGA OPERON TRANSCRIPTIONAL REPRESSOR-RELATED"/>
    <property type="match status" value="1"/>
</dbReference>
<dbReference type="PROSITE" id="PS00894">
    <property type="entry name" value="HTH_DEOR_1"/>
    <property type="match status" value="1"/>
</dbReference>
<dbReference type="GO" id="GO:0003677">
    <property type="term" value="F:DNA binding"/>
    <property type="evidence" value="ECO:0007669"/>
    <property type="project" value="UniProtKB-KW"/>
</dbReference>
<keyword evidence="6" id="KW-1185">Reference proteome</keyword>
<dbReference type="InterPro" id="IPR001034">
    <property type="entry name" value="DeoR_HTH"/>
</dbReference>
<dbReference type="Pfam" id="PF08220">
    <property type="entry name" value="HTH_DeoR"/>
    <property type="match status" value="1"/>
</dbReference>
<organism evidence="5 6">
    <name type="scientific">Parageobacillus caldoxylosilyticus NBRC 107762</name>
    <dbReference type="NCBI Taxonomy" id="1220594"/>
    <lineage>
        <taxon>Bacteria</taxon>
        <taxon>Bacillati</taxon>
        <taxon>Bacillota</taxon>
        <taxon>Bacilli</taxon>
        <taxon>Bacillales</taxon>
        <taxon>Anoxybacillaceae</taxon>
        <taxon>Saccharococcus</taxon>
    </lineage>
</organism>
<dbReference type="SUPFAM" id="SSF100950">
    <property type="entry name" value="NagB/RpiA/CoA transferase-like"/>
    <property type="match status" value="1"/>
</dbReference>
<dbReference type="OrthoDB" id="9798651at2"/>
<protein>
    <submittedName>
        <fullName evidence="5">Putative DeoR family transcriptional regulator</fullName>
    </submittedName>
</protein>
<comment type="caution">
    <text evidence="5">The sequence shown here is derived from an EMBL/GenBank/DDBJ whole genome shotgun (WGS) entry which is preliminary data.</text>
</comment>
<dbReference type="InterPro" id="IPR036390">
    <property type="entry name" value="WH_DNA-bd_sf"/>
</dbReference>
<gene>
    <name evidence="5" type="ORF">GCA01S_013_01040</name>
</gene>
<sequence>MLAAERQQKIVEIVNERLSVRVSELSKLFSVTEETIRRDLEKLERENKLKRSHGGAISIRDESEIDFSEREITNVAEKKAIAQEAVKQISSGDRIILDASTTAWYLAKSLPDMPLTVVTNSIKVAIELSKKEKIQVISTGGMLLPRSLSYVGPLAERSLETYHVDKAFLSCKGIHLENGLSESNEWQALLKKRMMDIADQTILMVDSSKFGIRTFVHMASLSDIDHIITDNKIDIHCRKELEDRNVPFTIVETLRSAY</sequence>
<dbReference type="InterPro" id="IPR014036">
    <property type="entry name" value="DeoR-like_C"/>
</dbReference>